<dbReference type="EMBL" id="AP021876">
    <property type="protein sequence ID" value="BBO81434.1"/>
    <property type="molecule type" value="Genomic_DNA"/>
</dbReference>
<accession>A0A5K7ZJ62</accession>
<dbReference type="RefSeq" id="WP_155322150.1">
    <property type="nucleotide sequence ID" value="NZ_AP021876.1"/>
</dbReference>
<protein>
    <submittedName>
        <fullName evidence="7">DNA recombination protein RmuC</fullName>
    </submittedName>
</protein>
<gene>
    <name evidence="7" type="primary">rmuC</name>
    <name evidence="7" type="ORF">DSCO28_20000</name>
</gene>
<evidence type="ECO:0000256" key="1">
    <source>
        <dbReference type="ARBA" id="ARBA00003416"/>
    </source>
</evidence>
<name>A0A5K7ZJ62_9BACT</name>
<comment type="similarity">
    <text evidence="2">Belongs to the RmuC family.</text>
</comment>
<dbReference type="Pfam" id="PF02646">
    <property type="entry name" value="RmuC"/>
    <property type="match status" value="1"/>
</dbReference>
<dbReference type="AlphaFoldDB" id="A0A5K7ZJ62"/>
<dbReference type="PANTHER" id="PTHR30563:SF0">
    <property type="entry name" value="DNA RECOMBINATION PROTEIN RMUC"/>
    <property type="match status" value="1"/>
</dbReference>
<reference evidence="7 8" key="1">
    <citation type="submission" date="2019-11" db="EMBL/GenBank/DDBJ databases">
        <title>Comparative genomics of hydrocarbon-degrading Desulfosarcina strains.</title>
        <authorList>
            <person name="Watanabe M."/>
            <person name="Kojima H."/>
            <person name="Fukui M."/>
        </authorList>
    </citation>
    <scope>NUCLEOTIDE SEQUENCE [LARGE SCALE GENOMIC DNA]</scope>
    <source>
        <strain evidence="7 8">28bB2T</strain>
    </source>
</reference>
<evidence type="ECO:0000256" key="2">
    <source>
        <dbReference type="ARBA" id="ARBA00009840"/>
    </source>
</evidence>
<evidence type="ECO:0000256" key="4">
    <source>
        <dbReference type="ARBA" id="ARBA00023172"/>
    </source>
</evidence>
<keyword evidence="6" id="KW-0472">Membrane</keyword>
<keyword evidence="3 5" id="KW-0175">Coiled coil</keyword>
<feature type="transmembrane region" description="Helical" evidence="6">
    <location>
        <begin position="6"/>
        <end position="27"/>
    </location>
</feature>
<feature type="coiled-coil region" evidence="5">
    <location>
        <begin position="39"/>
        <end position="112"/>
    </location>
</feature>
<evidence type="ECO:0000313" key="7">
    <source>
        <dbReference type="EMBL" id="BBO81434.1"/>
    </source>
</evidence>
<dbReference type="KEGG" id="dov:DSCO28_20000"/>
<evidence type="ECO:0000256" key="6">
    <source>
        <dbReference type="SAM" id="Phobius"/>
    </source>
</evidence>
<evidence type="ECO:0000256" key="3">
    <source>
        <dbReference type="ARBA" id="ARBA00023054"/>
    </source>
</evidence>
<evidence type="ECO:0000313" key="8">
    <source>
        <dbReference type="Proteomes" id="UP000425960"/>
    </source>
</evidence>
<comment type="function">
    <text evidence="1">Involved in DNA recombination.</text>
</comment>
<dbReference type="Proteomes" id="UP000425960">
    <property type="component" value="Chromosome"/>
</dbReference>
<sequence>MDDPQLVALFGGAVGLLLAVFITLLVCRSRCRARLASEARFAGLEKQGLEDRLAELRRQWDVTRQEQAALQSENMDLQKRLAELNVRLEAERSQAQEKIALLNDARERLSAEFRLLAERILEEKGRTFADLNKTQMDGLINPLRQQLGDFKTRVEDVYDKESRDRAALFNEIAHLKHLNERIDQDALNLTNALKGDVKTLGNWGEVMLERILEASGLEKGRGYDTQVSLTGSGGNRFQPDVIVRLPEGQDIIVDAKVSLKAYERYHAAADESIRAAALKDHLASLRSHIKGLSEKHYEDLDGIRTLDFVLMFVPVEAAFLTALDHDRELFSEAFGKNVILVSPSTLLVTLRTVHNIWRFADQNQNAMEIARQAGGLYDKFIGFIDALEEVGRQLDRARGAYRMARDRLSTGRGNLVRRAEQIRALGVKTNKKLPDAYAAEVLPAIDENDMDEQGNANVQKTK</sequence>
<dbReference type="GO" id="GO:0006310">
    <property type="term" value="P:DNA recombination"/>
    <property type="evidence" value="ECO:0007669"/>
    <property type="project" value="UniProtKB-KW"/>
</dbReference>
<keyword evidence="6" id="KW-0812">Transmembrane</keyword>
<keyword evidence="6" id="KW-1133">Transmembrane helix</keyword>
<dbReference type="InterPro" id="IPR003798">
    <property type="entry name" value="DNA_recombination_RmuC"/>
</dbReference>
<proteinExistence type="inferred from homology"/>
<organism evidence="7 8">
    <name type="scientific">Desulfosarcina ovata subsp. sediminis</name>
    <dbReference type="NCBI Taxonomy" id="885957"/>
    <lineage>
        <taxon>Bacteria</taxon>
        <taxon>Pseudomonadati</taxon>
        <taxon>Thermodesulfobacteriota</taxon>
        <taxon>Desulfobacteria</taxon>
        <taxon>Desulfobacterales</taxon>
        <taxon>Desulfosarcinaceae</taxon>
        <taxon>Desulfosarcina</taxon>
    </lineage>
</organism>
<evidence type="ECO:0000256" key="5">
    <source>
        <dbReference type="SAM" id="Coils"/>
    </source>
</evidence>
<dbReference type="PANTHER" id="PTHR30563">
    <property type="entry name" value="DNA RECOMBINATION PROTEIN RMUC"/>
    <property type="match status" value="1"/>
</dbReference>
<keyword evidence="4" id="KW-0233">DNA recombination</keyword>